<feature type="domain" description="DUF4116" evidence="1">
    <location>
        <begin position="80"/>
        <end position="112"/>
    </location>
</feature>
<name>A0ABP0KAW2_9DINO</name>
<accession>A0ABP0KAW2</accession>
<evidence type="ECO:0000259" key="1">
    <source>
        <dbReference type="Pfam" id="PF13475"/>
    </source>
</evidence>
<comment type="caution">
    <text evidence="2">The sequence shown here is derived from an EMBL/GenBank/DDBJ whole genome shotgun (WGS) entry which is preliminary data.</text>
</comment>
<evidence type="ECO:0000313" key="3">
    <source>
        <dbReference type="Proteomes" id="UP001642484"/>
    </source>
</evidence>
<reference evidence="2 3" key="1">
    <citation type="submission" date="2024-02" db="EMBL/GenBank/DDBJ databases">
        <authorList>
            <person name="Chen Y."/>
            <person name="Shah S."/>
            <person name="Dougan E. K."/>
            <person name="Thang M."/>
            <person name="Chan C."/>
        </authorList>
    </citation>
    <scope>NUCLEOTIDE SEQUENCE [LARGE SCALE GENOMIC DNA]</scope>
</reference>
<dbReference type="EMBL" id="CAXAMN010007980">
    <property type="protein sequence ID" value="CAK9023510.1"/>
    <property type="molecule type" value="Genomic_DNA"/>
</dbReference>
<sequence length="398" mass="44124">MGVDLLPGGKRLIIGDINDASGLIEEWNRTAPKEKRVKNFHLITEVNGVGGDAQEMLRECQSDQVLELQLIKVRDPWSHKDFVLAKVSEDGIWLEHASAALRNDRDVVLAAVLSVDPFDAVAKASVELLQEADFVLELVKETKAPWLLKLPELKHFAQNKSFRAQCDEVAGTGLVFTWYQSSTCFWDMRKHFSAITGSVPGGKASEAVVEELSAIEGGLSTVCFGDRPVFGAYADDGRWEHPLGAPCGRDEAPVPEERTGMWSAPLAGRRGEVVPEVGSRHPCWCCRWLAEVREKHVQGATICCAISNIYASEWVSHYGAGSSELSDAEAERLKLPREVFKNGRPRSWGEGIFQICGENYHRAAPLDPRSGKPLGHNCRWERKALDQLGFPVFAFFMP</sequence>
<dbReference type="Pfam" id="PF13475">
    <property type="entry name" value="DUF4116"/>
    <property type="match status" value="1"/>
</dbReference>
<protein>
    <recommendedName>
        <fullName evidence="1">DUF4116 domain-containing protein</fullName>
    </recommendedName>
</protein>
<evidence type="ECO:0000313" key="2">
    <source>
        <dbReference type="EMBL" id="CAK9023510.1"/>
    </source>
</evidence>
<proteinExistence type="predicted"/>
<dbReference type="InterPro" id="IPR025197">
    <property type="entry name" value="DUF4116"/>
</dbReference>
<gene>
    <name evidence="2" type="ORF">CCMP2556_LOCUS15259</name>
</gene>
<organism evidence="2 3">
    <name type="scientific">Durusdinium trenchii</name>
    <dbReference type="NCBI Taxonomy" id="1381693"/>
    <lineage>
        <taxon>Eukaryota</taxon>
        <taxon>Sar</taxon>
        <taxon>Alveolata</taxon>
        <taxon>Dinophyceae</taxon>
        <taxon>Suessiales</taxon>
        <taxon>Symbiodiniaceae</taxon>
        <taxon>Durusdinium</taxon>
    </lineage>
</organism>
<dbReference type="Proteomes" id="UP001642484">
    <property type="component" value="Unassembled WGS sequence"/>
</dbReference>
<keyword evidence="3" id="KW-1185">Reference proteome</keyword>